<dbReference type="InterPro" id="IPR050714">
    <property type="entry name" value="Cobalamin_biosynth_MTase"/>
</dbReference>
<dbReference type="SUPFAM" id="SSF53335">
    <property type="entry name" value="S-adenosyl-L-methionine-dependent methyltransferases"/>
    <property type="match status" value="1"/>
</dbReference>
<name>A0A1G7DC51_9RHOB</name>
<gene>
    <name evidence="7" type="ORF">SAMN04488105_10487</name>
</gene>
<dbReference type="InterPro" id="IPR035996">
    <property type="entry name" value="4pyrrol_Methylase_sf"/>
</dbReference>
<dbReference type="EMBL" id="FNAV01000004">
    <property type="protein sequence ID" value="SDE48335.1"/>
    <property type="molecule type" value="Genomic_DNA"/>
</dbReference>
<feature type="domain" description="Tetrapyrrole methylase" evidence="6">
    <location>
        <begin position="35"/>
        <end position="159"/>
    </location>
</feature>
<dbReference type="NCBIfam" id="TIGR02469">
    <property type="entry name" value="CbiT"/>
    <property type="match status" value="1"/>
</dbReference>
<keyword evidence="4 7" id="KW-0808">Transferase</keyword>
<evidence type="ECO:0000259" key="6">
    <source>
        <dbReference type="Pfam" id="PF00590"/>
    </source>
</evidence>
<dbReference type="InterPro" id="IPR012818">
    <property type="entry name" value="CbiE"/>
</dbReference>
<keyword evidence="2" id="KW-0169">Cobalamin biosynthesis</keyword>
<keyword evidence="8" id="KW-1185">Reference proteome</keyword>
<dbReference type="STRING" id="282683.SAMN04488105_10487"/>
<comment type="pathway">
    <text evidence="1">Cofactor biosynthesis; adenosylcobalamin biosynthesis.</text>
</comment>
<dbReference type="InterPro" id="IPR000878">
    <property type="entry name" value="4pyrrol_Mease"/>
</dbReference>
<dbReference type="CDD" id="cd11644">
    <property type="entry name" value="Precorrin-6Y-MT"/>
    <property type="match status" value="1"/>
</dbReference>
<dbReference type="PIRSF" id="PIRSF036428">
    <property type="entry name" value="CobL"/>
    <property type="match status" value="1"/>
</dbReference>
<dbReference type="GO" id="GO:0032259">
    <property type="term" value="P:methylation"/>
    <property type="evidence" value="ECO:0007669"/>
    <property type="project" value="UniProtKB-KW"/>
</dbReference>
<dbReference type="SUPFAM" id="SSF53790">
    <property type="entry name" value="Tetrapyrrole methylase"/>
    <property type="match status" value="1"/>
</dbReference>
<dbReference type="PANTHER" id="PTHR43182:SF1">
    <property type="entry name" value="COBALT-PRECORRIN-7 C(5)-METHYLTRANSFERASE"/>
    <property type="match status" value="1"/>
</dbReference>
<organism evidence="7 8">
    <name type="scientific">Salipiger thiooxidans</name>
    <dbReference type="NCBI Taxonomy" id="282683"/>
    <lineage>
        <taxon>Bacteria</taxon>
        <taxon>Pseudomonadati</taxon>
        <taxon>Pseudomonadota</taxon>
        <taxon>Alphaproteobacteria</taxon>
        <taxon>Rhodobacterales</taxon>
        <taxon>Roseobacteraceae</taxon>
        <taxon>Salipiger</taxon>
    </lineage>
</organism>
<dbReference type="AlphaFoldDB" id="A0A1G7DC51"/>
<dbReference type="InterPro" id="IPR029063">
    <property type="entry name" value="SAM-dependent_MTases_sf"/>
</dbReference>
<proteinExistence type="predicted"/>
<dbReference type="GO" id="GO:0008276">
    <property type="term" value="F:protein methyltransferase activity"/>
    <property type="evidence" value="ECO:0007669"/>
    <property type="project" value="InterPro"/>
</dbReference>
<dbReference type="Proteomes" id="UP000198994">
    <property type="component" value="Unassembled WGS sequence"/>
</dbReference>
<evidence type="ECO:0000256" key="5">
    <source>
        <dbReference type="ARBA" id="ARBA00022691"/>
    </source>
</evidence>
<dbReference type="Gene3D" id="3.40.50.150">
    <property type="entry name" value="Vaccinia Virus protein VP39"/>
    <property type="match status" value="1"/>
</dbReference>
<protein>
    <submittedName>
        <fullName evidence="7">Precorrin-6Y C5,15-methyltransferase (Decarboxylating)</fullName>
    </submittedName>
</protein>
<evidence type="ECO:0000313" key="7">
    <source>
        <dbReference type="EMBL" id="SDE48335.1"/>
    </source>
</evidence>
<evidence type="ECO:0000313" key="8">
    <source>
        <dbReference type="Proteomes" id="UP000198994"/>
    </source>
</evidence>
<keyword evidence="3 7" id="KW-0489">Methyltransferase</keyword>
<evidence type="ECO:0000256" key="4">
    <source>
        <dbReference type="ARBA" id="ARBA00022679"/>
    </source>
</evidence>
<evidence type="ECO:0000256" key="3">
    <source>
        <dbReference type="ARBA" id="ARBA00022603"/>
    </source>
</evidence>
<keyword evidence="5" id="KW-0949">S-adenosyl-L-methionine</keyword>
<reference evidence="8" key="1">
    <citation type="submission" date="2016-10" db="EMBL/GenBank/DDBJ databases">
        <authorList>
            <person name="Varghese N."/>
            <person name="Submissions S."/>
        </authorList>
    </citation>
    <scope>NUCLEOTIDE SEQUENCE [LARGE SCALE GENOMIC DNA]</scope>
    <source>
        <strain evidence="8">DSM 10146</strain>
    </source>
</reference>
<dbReference type="PANTHER" id="PTHR43182">
    <property type="entry name" value="COBALT-PRECORRIN-6B C(15)-METHYLTRANSFERASE (DECARBOXYLATING)"/>
    <property type="match status" value="1"/>
</dbReference>
<dbReference type="Pfam" id="PF00590">
    <property type="entry name" value="TP_methylase"/>
    <property type="match status" value="1"/>
</dbReference>
<accession>A0A1G7DC51</accession>
<dbReference type="UniPathway" id="UPA00148"/>
<dbReference type="InterPro" id="IPR006365">
    <property type="entry name" value="Cbl_synth_CobL"/>
</dbReference>
<dbReference type="NCBIfam" id="TIGR02467">
    <property type="entry name" value="CbiE"/>
    <property type="match status" value="1"/>
</dbReference>
<evidence type="ECO:0000256" key="1">
    <source>
        <dbReference type="ARBA" id="ARBA00004953"/>
    </source>
</evidence>
<dbReference type="InterPro" id="IPR014008">
    <property type="entry name" value="Cbl_synth_MTase_CbiT"/>
</dbReference>
<sequence>MGPPRHLALIDPGAAELVPWPVPFAEGIDVLIDFRGKRVVVLASGDPFWFGAGAVLARSLPRGDWHALPGRSSFSLAAARMGWPLERTGCFGLHAAPLSRLRPALASGQRLVVLLRDGAAVAALAGFLAEAGFGASQLTVMEALGGPRERLTPCRADALPERAFAHPVCVALEVAGDGVALPLTPGRPDDWFETDGQITRAPVRALTLAALAPRPGETLWDIGGGSGAVGIEWLLSDPSLAATAIESRADRAARIARNAARLGVDRLRVIEGKAPEALDGLAPPDAVFVGGGLTPGLLDLLATLPNGTRLVANAVTLETEALLTAAQARLGGSLLRIELSTIAPIGPKRGWKAGWPITQWSHRL</sequence>
<dbReference type="GO" id="GO:0009236">
    <property type="term" value="P:cobalamin biosynthetic process"/>
    <property type="evidence" value="ECO:0007669"/>
    <property type="project" value="UniProtKB-UniPathway"/>
</dbReference>
<evidence type="ECO:0000256" key="2">
    <source>
        <dbReference type="ARBA" id="ARBA00022573"/>
    </source>
</evidence>